<evidence type="ECO:0000259" key="1">
    <source>
        <dbReference type="SMART" id="SM00347"/>
    </source>
</evidence>
<reference evidence="2 3" key="1">
    <citation type="submission" date="2015-09" db="EMBL/GenBank/DDBJ databases">
        <title>Genome of Desulfovibrio dechloracetivorans BerOc1, a mercury methylating strain isolated from highly hydrocarbons and metals contaminated coastal sediments.</title>
        <authorList>
            <person name="Goni Urriza M."/>
            <person name="Gassie C."/>
            <person name="Bouchez O."/>
            <person name="Klopp C."/>
            <person name="Ranchou-Peyruse A."/>
            <person name="Remy G."/>
        </authorList>
    </citation>
    <scope>NUCLEOTIDE SEQUENCE [LARGE SCALE GENOMIC DNA]</scope>
    <source>
        <strain evidence="2 3">BerOc1</strain>
    </source>
</reference>
<dbReference type="RefSeq" id="WP_071545928.1">
    <property type="nucleotide sequence ID" value="NZ_LKAQ01000004.1"/>
</dbReference>
<evidence type="ECO:0000313" key="2">
    <source>
        <dbReference type="EMBL" id="OIQ50492.1"/>
    </source>
</evidence>
<evidence type="ECO:0000313" key="3">
    <source>
        <dbReference type="Proteomes" id="UP000181901"/>
    </source>
</evidence>
<dbReference type="SMART" id="SM00347">
    <property type="entry name" value="HTH_MARR"/>
    <property type="match status" value="1"/>
</dbReference>
<dbReference type="Pfam" id="PF01047">
    <property type="entry name" value="MarR"/>
    <property type="match status" value="1"/>
</dbReference>
<protein>
    <submittedName>
        <fullName evidence="2">MarR family protein</fullName>
    </submittedName>
</protein>
<dbReference type="EMBL" id="LKAQ01000004">
    <property type="protein sequence ID" value="OIQ50492.1"/>
    <property type="molecule type" value="Genomic_DNA"/>
</dbReference>
<dbReference type="Proteomes" id="UP000181901">
    <property type="component" value="Unassembled WGS sequence"/>
</dbReference>
<dbReference type="AlphaFoldDB" id="A0A1J5MXE7"/>
<proteinExistence type="predicted"/>
<dbReference type="GO" id="GO:0003700">
    <property type="term" value="F:DNA-binding transcription factor activity"/>
    <property type="evidence" value="ECO:0007669"/>
    <property type="project" value="InterPro"/>
</dbReference>
<dbReference type="Gene3D" id="1.10.10.10">
    <property type="entry name" value="Winged helix-like DNA-binding domain superfamily/Winged helix DNA-binding domain"/>
    <property type="match status" value="1"/>
</dbReference>
<dbReference type="OrthoDB" id="1551170at2"/>
<keyword evidence="3" id="KW-1185">Reference proteome</keyword>
<name>A0A1J5MXE7_9BACT</name>
<feature type="domain" description="HTH marR-type" evidence="1">
    <location>
        <begin position="29"/>
        <end position="126"/>
    </location>
</feature>
<dbReference type="InterPro" id="IPR000835">
    <property type="entry name" value="HTH_MarR-typ"/>
</dbReference>
<dbReference type="InterPro" id="IPR036390">
    <property type="entry name" value="WH_DNA-bd_sf"/>
</dbReference>
<dbReference type="InterPro" id="IPR036388">
    <property type="entry name" value="WH-like_DNA-bd_sf"/>
</dbReference>
<accession>A0A1J5MXE7</accession>
<comment type="caution">
    <text evidence="2">The sequence shown here is derived from an EMBL/GenBank/DDBJ whole genome shotgun (WGS) entry which is preliminary data.</text>
</comment>
<sequence>MKTPSLYLQNCLFFTANALARSVTRLAEKAFRDTGLSPSLAFAVMLVNDQPGITVKELAEHLHLAPSTLTRFTDKLVYQDLVERKQEGKLTRVYPTDRAREAQAAIEKAWTRLHEDYSAVLGREAGDALARETFAAHQRLEDLS</sequence>
<gene>
    <name evidence="2" type="ORF">BerOc1_02430</name>
</gene>
<organism evidence="2 3">
    <name type="scientific">Pseudodesulfovibrio hydrargyri</name>
    <dbReference type="NCBI Taxonomy" id="2125990"/>
    <lineage>
        <taxon>Bacteria</taxon>
        <taxon>Pseudomonadati</taxon>
        <taxon>Thermodesulfobacteriota</taxon>
        <taxon>Desulfovibrionia</taxon>
        <taxon>Desulfovibrionales</taxon>
        <taxon>Desulfovibrionaceae</taxon>
    </lineage>
</organism>
<dbReference type="SUPFAM" id="SSF46785">
    <property type="entry name" value="Winged helix' DNA-binding domain"/>
    <property type="match status" value="1"/>
</dbReference>